<dbReference type="SUPFAM" id="SSF117074">
    <property type="entry name" value="Hypothetical protein PA1324"/>
    <property type="match status" value="2"/>
</dbReference>
<dbReference type="EMBL" id="CP042912">
    <property type="protein sequence ID" value="QEG20491.1"/>
    <property type="molecule type" value="Genomic_DNA"/>
</dbReference>
<dbReference type="InterPro" id="IPR031325">
    <property type="entry name" value="RHS_repeat"/>
</dbReference>
<dbReference type="NCBIfam" id="TIGR01643">
    <property type="entry name" value="YD_repeat_2x"/>
    <property type="match status" value="10"/>
</dbReference>
<dbReference type="PROSITE" id="PS50268">
    <property type="entry name" value="CADHERIN_2"/>
    <property type="match status" value="2"/>
</dbReference>
<evidence type="ECO:0000259" key="6">
    <source>
        <dbReference type="PROSITE" id="PS50268"/>
    </source>
</evidence>
<dbReference type="SUPFAM" id="SSF63829">
    <property type="entry name" value="Calcium-dependent phosphotriesterase"/>
    <property type="match status" value="1"/>
</dbReference>
<evidence type="ECO:0000256" key="3">
    <source>
        <dbReference type="ARBA" id="ARBA00022729"/>
    </source>
</evidence>
<keyword evidence="8" id="KW-1185">Reference proteome</keyword>
<dbReference type="Pfam" id="PF17210">
    <property type="entry name" value="SdrD_B"/>
    <property type="match status" value="1"/>
</dbReference>
<dbReference type="Pfam" id="PF17963">
    <property type="entry name" value="Big_9"/>
    <property type="match status" value="4"/>
</dbReference>
<evidence type="ECO:0000313" key="7">
    <source>
        <dbReference type="EMBL" id="QEG20491.1"/>
    </source>
</evidence>
<reference evidence="7 8" key="1">
    <citation type="submission" date="2019-08" db="EMBL/GenBank/DDBJ databases">
        <title>Deep-cultivation of Planctomycetes and their phenomic and genomic characterization uncovers novel biology.</title>
        <authorList>
            <person name="Wiegand S."/>
            <person name="Jogler M."/>
            <person name="Boedeker C."/>
            <person name="Pinto D."/>
            <person name="Vollmers J."/>
            <person name="Rivas-Marin E."/>
            <person name="Kohn T."/>
            <person name="Peeters S.H."/>
            <person name="Heuer A."/>
            <person name="Rast P."/>
            <person name="Oberbeckmann S."/>
            <person name="Bunk B."/>
            <person name="Jeske O."/>
            <person name="Meyerdierks A."/>
            <person name="Storesund J.E."/>
            <person name="Kallscheuer N."/>
            <person name="Luecker S."/>
            <person name="Lage O.M."/>
            <person name="Pohl T."/>
            <person name="Merkel B.J."/>
            <person name="Hornburger P."/>
            <person name="Mueller R.-W."/>
            <person name="Bruemmer F."/>
            <person name="Labrenz M."/>
            <person name="Spormann A.M."/>
            <person name="Op den Camp H."/>
            <person name="Overmann J."/>
            <person name="Amann R."/>
            <person name="Jetten M.S.M."/>
            <person name="Mascher T."/>
            <person name="Medema M.H."/>
            <person name="Devos D.P."/>
            <person name="Kaster A.-K."/>
            <person name="Ovreas L."/>
            <person name="Rohde M."/>
            <person name="Galperin M.Y."/>
            <person name="Jogler C."/>
        </authorList>
    </citation>
    <scope>NUCLEOTIDE SEQUENCE [LARGE SCALE GENOMIC DNA]</scope>
    <source>
        <strain evidence="7 8">FC18</strain>
    </source>
</reference>
<dbReference type="Gene3D" id="3.90.930.1">
    <property type="match status" value="1"/>
</dbReference>
<dbReference type="Pfam" id="PF05593">
    <property type="entry name" value="RHS_repeat"/>
    <property type="match status" value="5"/>
</dbReference>
<dbReference type="RefSeq" id="WP_075084892.1">
    <property type="nucleotide sequence ID" value="NZ_CP042912.1"/>
</dbReference>
<feature type="domain" description="Cadherin" evidence="6">
    <location>
        <begin position="2384"/>
        <end position="2460"/>
    </location>
</feature>
<dbReference type="InterPro" id="IPR050708">
    <property type="entry name" value="T6SS_VgrG/RHS"/>
</dbReference>
<dbReference type="KEGG" id="mff:MFFC18_03390"/>
<dbReference type="Pfam" id="PF20148">
    <property type="entry name" value="DUF6531"/>
    <property type="match status" value="1"/>
</dbReference>
<dbReference type="SUPFAM" id="SSF69318">
    <property type="entry name" value="Integrin alpha N-terminal domain"/>
    <property type="match status" value="4"/>
</dbReference>
<dbReference type="Gene3D" id="2.60.40.10">
    <property type="entry name" value="Immunoglobulins"/>
    <property type="match status" value="14"/>
</dbReference>
<dbReference type="GO" id="GO:0016787">
    <property type="term" value="F:hydrolase activity"/>
    <property type="evidence" value="ECO:0007669"/>
    <property type="project" value="UniProtKB-KW"/>
</dbReference>
<dbReference type="STRING" id="980251.GCA_001642875_02477"/>
<dbReference type="Gene3D" id="2.40.128.340">
    <property type="match status" value="1"/>
</dbReference>
<keyword evidence="3" id="KW-0732">Signal</keyword>
<dbReference type="Gene3D" id="2.180.10.10">
    <property type="entry name" value="RHS repeat-associated core"/>
    <property type="match status" value="3"/>
</dbReference>
<dbReference type="SMART" id="SM00112">
    <property type="entry name" value="CA"/>
    <property type="match status" value="3"/>
</dbReference>
<dbReference type="Gene3D" id="2.60.120.200">
    <property type="match status" value="1"/>
</dbReference>
<feature type="compositionally biased region" description="Polar residues" evidence="5">
    <location>
        <begin position="1296"/>
        <end position="1305"/>
    </location>
</feature>
<feature type="domain" description="Cadherin" evidence="6">
    <location>
        <begin position="1148"/>
        <end position="1231"/>
    </location>
</feature>
<dbReference type="InterPro" id="IPR033764">
    <property type="entry name" value="Sdr_B"/>
</dbReference>
<dbReference type="SUPFAM" id="SSF49899">
    <property type="entry name" value="Concanavalin A-like lectins/glucanases"/>
    <property type="match status" value="1"/>
</dbReference>
<dbReference type="InterPro" id="IPR002126">
    <property type="entry name" value="Cadherin-like_dom"/>
</dbReference>
<dbReference type="GO" id="GO:0005576">
    <property type="term" value="C:extracellular region"/>
    <property type="evidence" value="ECO:0007669"/>
    <property type="project" value="UniProtKB-SubCell"/>
</dbReference>
<protein>
    <submittedName>
        <fullName evidence="7">tRNA(Glu)-specific nuclease WapA</fullName>
        <ecNumber evidence="7">3.1.-.-</ecNumber>
    </submittedName>
</protein>
<dbReference type="OrthoDB" id="291501at2"/>
<dbReference type="Pfam" id="PF13385">
    <property type="entry name" value="Laminin_G_3"/>
    <property type="match status" value="1"/>
</dbReference>
<sequence length="5314" mass="570001">MSALKAVSDAIRSIFVSSRISSDSHRRKFQPNSQQTNLQIDQLEPRMMLNGDAGEVLFQAGFEDANVSAGQFAFFQNVSGFTATARSVEIQNNHPAVGPASEGQKHLELDGKNGIFVNIDDIQAAALTVELDYSPRAGASLNENTIEVVWNGDVVETLAADGTGNSTTQFQAVSIDLPIDGGSTAGRLEFRSKFSGGRGLGGLMDDVVVTAELNPIAIDNIPDQEVQIDASVNVDADLLPPNTNASDVEFELVKAPVGAALDPDTGRFLWNASQQNITATENRETETVVGPKQTIVFAGFEDVNVASGDYGFFNRVSGWDATARAVEVQHNHPAVGPASQGGQHLELDGRNGIARSFNTVEGDLYELTFDFSPRAGADAETNAIEILWDGNVIREISDDGTNNSSTNFRTVTVNLSQFSGDQTELQFRSKSRGTTPGFGGLIDNVRVTRRQVSTTTPDNPFEVIIRASDSTGRSDIEQFNITINETPIQQAPVFDPIQNRTIDELDSVAFNLTATDADTPNNELRYEAVRIPINATLDPVTGEFRWETNEFSGGYFFNIDVKVTDTDGLYDQKRFRIVVNEVNRDPSIEMINDLTIARDASLSIQTLANDPDRPNDTLVFSLTNSPTGATISDSGEISWTPSAAQLGSSDPFEFIVQVADGKGGQVSESFEVLIDNQTPVLDYIENREIDEQEPLEIRLTASDPNGNDDDLVFELIRGPVGSSLDPETGIFRWTPNEYAGAVDFFNIDVRVSDTEGLSDSQRFRVIVNESNVLPVLQSIEDMSIEAGQSISIQAVATDSDVPMDTLTFDLTSAPDGATVSDDGLIQWSPASRIAVGTFAFTVRVRDGNGGSAAESFNVTVGDATDTLTLFENDDFLSTQSREVVVGPDAKSLSFQFAPEFDTAANFVNDAFEVALVDINGQPLVHGFNSDREAFFNLTEGESAAVGVNTILAGDTVTLDLSHIAEGTVANLVFRLVNNDGDTQTKVTISNIETSASEIDTPLGASFANNRQTNSPVDFTLLQDVTESFTARFGQTSFNEQSDALFTNIALTNVGRIAVSGRILAVIKNLSDVQIAFIEPDGRLPDGRFYIDVTSETGQVAPGDTARTRDFQWLNEANEKFQFELTLLAEVNSAPTGFSSTPPTIVEAGSELSYTAIAIDPDEGQALRYNITRGNEAVSIDENSGVLSWNPTADNIGNNRITVRATDPFGLFTEQTFTVEVVESLQNRPPVFTTDPVVEATASSGFEITTLATGDNPNGVGVISGFQGPRIVTINSDDQTVSVHEGTGNERFDDETTYSTGEPEQTGNVIQGGYNVDVGLPSFINSTDVNDIFGLDQADFNGDGILDLASLTYHRSNVTRDGYFHNVVINFGDGDGGFGEPIIVEQFNFTAKLPFENFTVADLNGDGTADLVWSRYTQSFSGTPFFALYTILGNGDGTFQSTVETSEGSGISDFRVVDLDQDGNLDLVGRRQFVDDIGWLEGNGDGTFAEFVSLNSDPDDSYTFIRNDTSRGFQILDLDGDGDKDIVQARRGDRGIQVLTNDGSTNFIETDVIGAYPQGGFSYYQALQVADFTGDGFLDLFYTQYSDSHYYLVKGTADGFESEVQEATLNRQHYGAGNPAGSDRPIDIDGDGDLDLLIGSTIGSALGDSPDEARVLLNDGTGFFTDTGFFGAIDPNGQPNQDNQDNYGFVAGVLSGDYNRDGISDLVFYENGTGQYGVTAFKNVSVVLGTRPGEFAAGRTFDNGEPAAGDIEVVPGDFNNDGNIDLLTLGGGMIRLGNGDGTFAEPFQATPGRVGDHAVLTDFNNDGNLDIMMAAGGRGSGTIAGYHQVLLGNGDGTFEQSYLELTAAYQYGSAVARIADFNGDGYQDFMTKSGLYGVVETLLNDPADPGSFNLSYVIDLEANLGLAMDIGDFDEDGIVDFVNFERADNITRLQTYRGVGDGTFELVYEKVEPITSLELASHTGDVNKDGHLDLVTFSGNGNMVHLGNGDGTFQNPSFVYVDTPINLYGSKLTKLIDFNEDGNLDLVRVHGSEVVNINLGFGDGTFAKPERYNFASHYGDPQFADIDHDGHLDLIMRPSTASIFISRQLNVLYGSRDGLVDVLTVDLNGDGNEEVLAINEDNDRLKIFVGDNLGGLTRIKDVLVGRAPQTVAAADLDGDGTLELITANRAGSSISVLTGDLESGYAVVDFDVDGAPVDVEVSDIDGDGDQDVVVLDEFNNALWVFTGNGSTTLDAPVAVSLGDVASKFVLADANNDGTIDAVVTLPETNRVMIVGGIGFQPVDAPIYVSTESAPSDVAVVDLNDDGNVDLAITLPESNVLSVHYGLGNGQFARAQQIAVGDTPTRVTTADADEDGRVDLIVANSGDNTASVIFNRFDPNEVYRYDADAIDPDGDDLEYSVVDGPGGLFIDSTTGEVVWAASPDQVGQHTVTLEANDGNGGVATQQFIIDVQPSTENSAPLIATEPVATIGANESFEYQVNSIDDDNDSLRYRIIDGPEGATIDPVTGLLRWDGRTDAAIQLGYGGVYTQGNITIPADESLQPENISVEGWYNFHELTASNGRMTLIKQDYQANFGYGPFTYHLQMRGNQDLVLEFDYENGEGFEIVTPFVAETDRWYHFAFTFDDATREATIFVDGEAVASEIAPQSLHFTGFDSQVGQGISGFETYATIDNYRIWNVARSAAEIQEGLTRQYEDNDQIVLDYRFEDDNTISVRDHSSFENTGLLTPAGTRPTPVPGLANAGVHSFTIGVEDGRGGMTTQTFDVEIVAELRGEISGTIFDDTNGDGIQNDGTNAAAENGLGNWLVFLDDNDNQFADPDEIQTTTDADGNFQFAGLLPGDYPVRVAPVAGFESVELQNVNVAANTDSTIDVAASQLPPSQIQGQLQTEDGTSIGYWKVYADLNENGVRDADEPMSTTDRDGVFSIAGLDAGTYNLRADLPAGWVESADGGLEIDLSADTISTGNDIVVAPTNTSVTGGVHFVSTAPTTVEAREVFRYASVATGISDQAIAYDISLGPDGLSIDPNTGQVAWRPTIDQVGEQIVILRATAADGSIALQSFTVNVAAPNSVPAITSVAPASGFVGKAFVYDLVVQDAERDELSFAIVSAPTATTIDANGRLLWNPGSGDIGNVAFEIEVSHSAGNAVTQAFTVVVTNDSPATTPFIIVDPRSEVGLGQNYVAKVGGTDQLNRTLQWSLVSGPTGLNVEPDGSLRWTPGSADLGEQTIELLASNLDGETESFEFTLSVVGRPVIGAPVIESSPLSSAVIGNEYRYDLSVNDPDGDVLSFELVNAPQGMSIDASRGTIRWTPASDQLGESDVTIEVTDPYGASTTQTFTLKVTRAGGPPVIASTPTTEVNVGGSFLYSVVARDAEGDPLTYRLLEAPDGVSIAETTGEINWTPTAGQLGQQTIIIEVSDGFGGASTQAFSVLVGDGVVNLPPQIESEAPRFTSVGSDYQYQITANDPEGTTLSYSVSRGPAGLAVDENGLVSWTPVAGQTGQSVVTLVVTDAGGASSIESFELDVLAENRVPVTNSFAPAEHFAGEEFQYDLLVNDADSDPLQFELISGPDGATIDTFGRLRWATNNDLIGSHDFEVRVTDPRGGATTQSFTLEVVADSVAPILLLSDLNNEDGRNILPWQGPIRVFARATDNVGIASLTLTANGVDIPLDANGQAAFEFEDYIFNNINLVATAVDVNGNVTTKSIDVDFDYPEGWTGLGAEEIPTAAITSPAEAGTVVGFASIVGTANHENFGSYTLSYRHFDDSEFTTITTSDTAVVNGELGVWDTSLLRNDEYVLRLEVESGNGVMNVAEQNVGLAGELKLGNFQLQFTDMVVPVAGIPIQITRVYDTLQADVEGEFGYGWRLEFRDTNLQVGLPKSGLEDIGIYSAFRPGVKVYLNIPGEGRQGFTFNPDIRVLPGLGGDDLVVARPHFTPDPGVTATLSTGANGYLQVNERGELYGPGNIPYNPAAPNFGGSYELTTDSGIVYRINGATGLLDMATDRNGNALNFTDDGIESDGIGSLISIQRDNRNRITSIVDPAGESVDYEYSTVGDLVRVTDRNGNSVDYQYDATHFHFLSSISDPLGQEVLRTEYDDDGRLNRTFDVNGNELELSFDPENRLQEVTDQFGRTSFIEFDSLGNPVATTDGLGNRTVRTFDAFGNLTSTSNALGDTTTLVLDGRGNALQSTDPMGNVNSYTYNGFDQVSSMTDALGSTTRFEYDDRGNLIAATDAAGNTTTLVRDQQGNAIQTTDALGRTFLSDFDDLGRLVKMTSAEGIVQRFTHDANGQITISEVLGTDGETASTSSTTFDANGNPTSITDGEGGLSKFEYDQLGNLIRQIDPLGVETTSEFFADGTAKSETVAGLTIFDSELDESTGLLNRIEGFDGSITSFEFDAAGRPVTRFTSDSDNNAEPIQTDFIYDDIGRLVSANVGDEEIFNADFDANSAFNGLTGVQGDSTIAEKDALGNTTRQTINGNNLDFTYNELGQVTSVTNTSTGVFGYEYDAVGQLIRVTQSGNVVFEYSYNNDGLLSLTRDGEGFESTFAYNELGLISSTTDANGNTTRYEYDDAGRRTAVVRPDGSRLEDRFDSSGRLIESTNADGSELSFGFNDFGQITSRTDGDNNEVSIEYDEQGRRSRVFESFGEVAYSYDDQGRLLRRDDPTGGFIEYAYNGSGLIASVSTPGAQTEYTYDSQRRLETVVEDGDVLVTYSYDQFGRLFTTDRANGTTETISYDAFGFIKSIVTLDDSGVAVLSLVYTRDDRGLIVREVRDGMSTIEYSYDDRDQLILEQHFVAESPNFEISYSYDGNGNRLILNDSRSESIAYTYDSSDRLTETVQGSVTTAFQYDSNGNLILEFVDSNNQTQYDFNSLGRLVEVRRITNGITETTQYQYNVDGIRVSETVDGVQRYFIFDSNGQLPEVVETYDASGNTLSTTTFGVGLLAETRNGEQRFLHTDDIGSVRFVTSENGNDSQTIDYSGFGVSIEDLPTGIERGFLGEEMDASGGLIYLRARYYDTSTGRFISRDPVEGDPFQPATRYDYAYALNDPRNTIDPTGLTTLIEQIQTNQIRSSLIAIGLGQGLVSAIGIARGESIKFEGDTVTVTMKFLGLDDASVTIGLLQSDADLQTNRAGVALTIVLAESFGKSFSAREAQNKRRNNRQANAVLDNSRDHFGRASNAAVDEALQINALPSEFASVLSSFSFGDTTLYSPAFFGNSGAQFNGAFLSASLSAGISLGLTGRFKSLAETLGLSFDFSFGAQATIQGFGLGASVPFFNGGDTGVGASVIQRGNGPDISGSAEASIGISISIPFDEVTVRPDVGP</sequence>
<dbReference type="SUPFAM" id="SSF49313">
    <property type="entry name" value="Cadherin-like"/>
    <property type="match status" value="11"/>
</dbReference>
<dbReference type="InterPro" id="IPR015919">
    <property type="entry name" value="Cadherin-like_sf"/>
</dbReference>
<dbReference type="GO" id="GO:0016020">
    <property type="term" value="C:membrane"/>
    <property type="evidence" value="ECO:0007669"/>
    <property type="project" value="InterPro"/>
</dbReference>
<gene>
    <name evidence="7" type="primary">wapA</name>
    <name evidence="7" type="ORF">MFFC18_03390</name>
</gene>
<accession>A0A5B9PBH9</accession>
<dbReference type="Proteomes" id="UP000322214">
    <property type="component" value="Chromosome"/>
</dbReference>
<keyword evidence="4" id="KW-0677">Repeat</keyword>
<dbReference type="EC" id="3.1.-.-" evidence="7"/>
<dbReference type="PANTHER" id="PTHR32305">
    <property type="match status" value="1"/>
</dbReference>
<evidence type="ECO:0000256" key="4">
    <source>
        <dbReference type="ARBA" id="ARBA00022737"/>
    </source>
</evidence>
<dbReference type="InterPro" id="IPR013320">
    <property type="entry name" value="ConA-like_dom_sf"/>
</dbReference>
<evidence type="ECO:0000256" key="2">
    <source>
        <dbReference type="ARBA" id="ARBA00022525"/>
    </source>
</evidence>
<dbReference type="GO" id="GO:0007156">
    <property type="term" value="P:homophilic cell adhesion via plasma membrane adhesion molecules"/>
    <property type="evidence" value="ECO:0007669"/>
    <property type="project" value="InterPro"/>
</dbReference>
<evidence type="ECO:0000256" key="1">
    <source>
        <dbReference type="ARBA" id="ARBA00004613"/>
    </source>
</evidence>
<dbReference type="PANTHER" id="PTHR32305:SF15">
    <property type="entry name" value="PROTEIN RHSA-RELATED"/>
    <property type="match status" value="1"/>
</dbReference>
<feature type="compositionally biased region" description="Polar residues" evidence="5">
    <location>
        <begin position="4295"/>
        <end position="4313"/>
    </location>
</feature>
<keyword evidence="7" id="KW-0378">Hydrolase</keyword>
<dbReference type="InterPro" id="IPR028994">
    <property type="entry name" value="Integrin_alpha_N"/>
</dbReference>
<organism evidence="7 8">
    <name type="scientific">Mariniblastus fucicola</name>
    <dbReference type="NCBI Taxonomy" id="980251"/>
    <lineage>
        <taxon>Bacteria</taxon>
        <taxon>Pseudomonadati</taxon>
        <taxon>Planctomycetota</taxon>
        <taxon>Planctomycetia</taxon>
        <taxon>Pirellulales</taxon>
        <taxon>Pirellulaceae</taxon>
        <taxon>Mariniblastus</taxon>
    </lineage>
</organism>
<dbReference type="InterPro" id="IPR056823">
    <property type="entry name" value="TEN-like_YD-shell"/>
</dbReference>
<dbReference type="InterPro" id="IPR006644">
    <property type="entry name" value="Cadg"/>
</dbReference>
<dbReference type="Gene3D" id="2.130.10.130">
    <property type="entry name" value="Integrin alpha, N-terminal"/>
    <property type="match status" value="5"/>
</dbReference>
<dbReference type="Pfam" id="PF05345">
    <property type="entry name" value="He_PIG"/>
    <property type="match status" value="5"/>
</dbReference>
<dbReference type="Pfam" id="PF13517">
    <property type="entry name" value="FG-GAP_3"/>
    <property type="match status" value="7"/>
</dbReference>
<dbReference type="InterPro" id="IPR006530">
    <property type="entry name" value="YD"/>
</dbReference>
<dbReference type="GO" id="GO:0005509">
    <property type="term" value="F:calcium ion binding"/>
    <property type="evidence" value="ECO:0007669"/>
    <property type="project" value="InterPro"/>
</dbReference>
<dbReference type="InterPro" id="IPR013517">
    <property type="entry name" value="FG-GAP"/>
</dbReference>
<dbReference type="InterPro" id="IPR022385">
    <property type="entry name" value="Rhs_assc_core"/>
</dbReference>
<name>A0A5B9PBH9_9BACT</name>
<feature type="region of interest" description="Disordered" evidence="5">
    <location>
        <begin position="1284"/>
        <end position="1305"/>
    </location>
</feature>
<proteinExistence type="predicted"/>
<dbReference type="InterPro" id="IPR013783">
    <property type="entry name" value="Ig-like_fold"/>
</dbReference>
<dbReference type="Pfam" id="PF25023">
    <property type="entry name" value="TEN_YD-shell"/>
    <property type="match status" value="2"/>
</dbReference>
<evidence type="ECO:0000256" key="5">
    <source>
        <dbReference type="SAM" id="MobiDB-lite"/>
    </source>
</evidence>
<keyword evidence="2" id="KW-0964">Secreted</keyword>
<dbReference type="NCBIfam" id="TIGR03696">
    <property type="entry name" value="Rhs_assc_core"/>
    <property type="match status" value="1"/>
</dbReference>
<dbReference type="InterPro" id="IPR045351">
    <property type="entry name" value="DUF6531"/>
</dbReference>
<dbReference type="SMART" id="SM00736">
    <property type="entry name" value="CADG"/>
    <property type="match status" value="4"/>
</dbReference>
<feature type="region of interest" description="Disordered" evidence="5">
    <location>
        <begin position="4295"/>
        <end position="4317"/>
    </location>
</feature>
<comment type="subcellular location">
    <subcellularLocation>
        <location evidence="1">Secreted</location>
    </subcellularLocation>
</comment>
<evidence type="ECO:0000313" key="8">
    <source>
        <dbReference type="Proteomes" id="UP000322214"/>
    </source>
</evidence>